<keyword evidence="3" id="KW-0690">Ribosome biogenesis</keyword>
<dbReference type="EMBL" id="NBII01000001">
    <property type="protein sequence ID" value="PAV24333.1"/>
    <property type="molecule type" value="Genomic_DNA"/>
</dbReference>
<evidence type="ECO:0000256" key="2">
    <source>
        <dbReference type="ARBA" id="ARBA00008115"/>
    </source>
</evidence>
<dbReference type="GO" id="GO:0070037">
    <property type="term" value="F:rRNA (pseudouridine) methyltransferase activity"/>
    <property type="evidence" value="ECO:0007669"/>
    <property type="project" value="InterPro"/>
</dbReference>
<dbReference type="InterPro" id="IPR029028">
    <property type="entry name" value="Alpha/beta_knot_MTases"/>
</dbReference>
<accession>A0A286UXJ5</accession>
<dbReference type="AlphaFoldDB" id="A0A286UXJ5"/>
<feature type="compositionally biased region" description="Polar residues" evidence="11">
    <location>
        <begin position="94"/>
        <end position="112"/>
    </location>
</feature>
<dbReference type="InterPro" id="IPR029026">
    <property type="entry name" value="tRNA_m1G_MTases_N"/>
</dbReference>
<evidence type="ECO:0000256" key="9">
    <source>
        <dbReference type="ARBA" id="ARBA00022884"/>
    </source>
</evidence>
<dbReference type="Gene3D" id="3.40.1280.10">
    <property type="match status" value="1"/>
</dbReference>
<dbReference type="InParanoid" id="A0A286UXJ5"/>
<evidence type="ECO:0000256" key="4">
    <source>
        <dbReference type="ARBA" id="ARBA00022552"/>
    </source>
</evidence>
<keyword evidence="8" id="KW-0699">rRNA-binding</keyword>
<evidence type="ECO:0000313" key="12">
    <source>
        <dbReference type="EMBL" id="PAV24333.1"/>
    </source>
</evidence>
<comment type="similarity">
    <text evidence="2">Belongs to the class IV-like SAM-binding methyltransferase superfamily. RNA methyltransferase NEP1 family.</text>
</comment>
<organism evidence="12 13">
    <name type="scientific">Pyrrhoderma noxium</name>
    <dbReference type="NCBI Taxonomy" id="2282107"/>
    <lineage>
        <taxon>Eukaryota</taxon>
        <taxon>Fungi</taxon>
        <taxon>Dikarya</taxon>
        <taxon>Basidiomycota</taxon>
        <taxon>Agaricomycotina</taxon>
        <taxon>Agaricomycetes</taxon>
        <taxon>Hymenochaetales</taxon>
        <taxon>Hymenochaetaceae</taxon>
        <taxon>Pyrrhoderma</taxon>
    </lineage>
</organism>
<dbReference type="STRING" id="2282107.A0A286UXJ5"/>
<dbReference type="CDD" id="cd18088">
    <property type="entry name" value="Nep1-like"/>
    <property type="match status" value="1"/>
</dbReference>
<keyword evidence="4" id="KW-0698">rRNA processing</keyword>
<comment type="caution">
    <text evidence="12">The sequence shown here is derived from an EMBL/GenBank/DDBJ whole genome shotgun (WGS) entry which is preliminary data.</text>
</comment>
<evidence type="ECO:0000256" key="11">
    <source>
        <dbReference type="SAM" id="MobiDB-lite"/>
    </source>
</evidence>
<evidence type="ECO:0000256" key="8">
    <source>
        <dbReference type="ARBA" id="ARBA00022730"/>
    </source>
</evidence>
<dbReference type="Pfam" id="PF03587">
    <property type="entry name" value="EMG1"/>
    <property type="match status" value="1"/>
</dbReference>
<reference evidence="12 13" key="1">
    <citation type="journal article" date="2017" name="Mol. Ecol.">
        <title>Comparative and population genomic landscape of Phellinus noxius: A hypervariable fungus causing root rot in trees.</title>
        <authorList>
            <person name="Chung C.L."/>
            <person name="Lee T.J."/>
            <person name="Akiba M."/>
            <person name="Lee H.H."/>
            <person name="Kuo T.H."/>
            <person name="Liu D."/>
            <person name="Ke H.M."/>
            <person name="Yokoi T."/>
            <person name="Roa M.B."/>
            <person name="Lu M.J."/>
            <person name="Chang Y.Y."/>
            <person name="Ann P.J."/>
            <person name="Tsai J.N."/>
            <person name="Chen C.Y."/>
            <person name="Tzean S.S."/>
            <person name="Ota Y."/>
            <person name="Hattori T."/>
            <person name="Sahashi N."/>
            <person name="Liou R.F."/>
            <person name="Kikuchi T."/>
            <person name="Tsai I.J."/>
        </authorList>
    </citation>
    <scope>NUCLEOTIDE SEQUENCE [LARGE SCALE GENOMIC DNA]</scope>
    <source>
        <strain evidence="12 13">FFPRI411160</strain>
    </source>
</reference>
<evidence type="ECO:0000256" key="3">
    <source>
        <dbReference type="ARBA" id="ARBA00022517"/>
    </source>
</evidence>
<dbReference type="FunFam" id="3.40.1280.10:FF:000003">
    <property type="entry name" value="Ribosomal RNA small subunit methyltransferase"/>
    <property type="match status" value="1"/>
</dbReference>
<dbReference type="OrthoDB" id="269804at2759"/>
<feature type="region of interest" description="Disordered" evidence="11">
    <location>
        <begin position="1"/>
        <end position="112"/>
    </location>
</feature>
<protein>
    <submittedName>
        <fullName evidence="12">Nep1-domain-containing</fullName>
    </submittedName>
</protein>
<dbReference type="FunCoup" id="A0A286UXJ5">
    <property type="interactions" value="502"/>
</dbReference>
<keyword evidence="13" id="KW-1185">Reference proteome</keyword>
<evidence type="ECO:0000256" key="5">
    <source>
        <dbReference type="ARBA" id="ARBA00022603"/>
    </source>
</evidence>
<evidence type="ECO:0000256" key="6">
    <source>
        <dbReference type="ARBA" id="ARBA00022679"/>
    </source>
</evidence>
<dbReference type="InterPro" id="IPR005304">
    <property type="entry name" value="Rbsml_bgen_MeTrfase_EMG1/NEP1"/>
</dbReference>
<name>A0A286UXJ5_9AGAM</name>
<sequence>MPAAVPTRRRRHSGAGKSEPAHTLRRRTHSIEHLETFLRPPMVSRDPPGADDDAPEEFAHESEDSDSSASENDSGRAFIPLSERLVKPLPAPKSRQTTPPKNDNNNNESQKKSILQSLTANPSLVPQQARPPAAKSQSRRLIVVLENACLESYRVSSGSGPSGKGRRGAEKGGQDAKYALLNCDDHQGILAKTGRDIADARPDITHQCLLTLLDSPLNKAGLLQVYIHTAKGVLIEVNPHVRIPRTFKRFSGLMVQLLHKLFIRGVNGPEKLLKVIKNPVTDHFPVNTFKVTLSGDAPTIRLSEYLPRLPETHSIAVFVGAMARGKDDFADAVVDEKISISNYALSASVACGKFCCAVEEMWDII</sequence>
<dbReference type="SUPFAM" id="SSF75217">
    <property type="entry name" value="alpha/beta knot"/>
    <property type="match status" value="1"/>
</dbReference>
<dbReference type="PANTHER" id="PTHR12636">
    <property type="entry name" value="NEP1/MRA1"/>
    <property type="match status" value="1"/>
</dbReference>
<keyword evidence="10" id="KW-0539">Nucleus</keyword>
<dbReference type="GO" id="GO:0032040">
    <property type="term" value="C:small-subunit processome"/>
    <property type="evidence" value="ECO:0007669"/>
    <property type="project" value="TreeGrafter"/>
</dbReference>
<keyword evidence="6" id="KW-0808">Transferase</keyword>
<dbReference type="GO" id="GO:0070475">
    <property type="term" value="P:rRNA base methylation"/>
    <property type="evidence" value="ECO:0007669"/>
    <property type="project" value="InterPro"/>
</dbReference>
<dbReference type="GO" id="GO:0019843">
    <property type="term" value="F:rRNA binding"/>
    <property type="evidence" value="ECO:0007669"/>
    <property type="project" value="UniProtKB-KW"/>
</dbReference>
<dbReference type="Proteomes" id="UP000217199">
    <property type="component" value="Unassembled WGS sequence"/>
</dbReference>
<comment type="subcellular location">
    <subcellularLocation>
        <location evidence="1">Nucleus</location>
        <location evidence="1">Nucleolus</location>
    </subcellularLocation>
</comment>
<evidence type="ECO:0000313" key="13">
    <source>
        <dbReference type="Proteomes" id="UP000217199"/>
    </source>
</evidence>
<evidence type="ECO:0000256" key="7">
    <source>
        <dbReference type="ARBA" id="ARBA00022691"/>
    </source>
</evidence>
<keyword evidence="9" id="KW-0694">RNA-binding</keyword>
<evidence type="ECO:0000256" key="10">
    <source>
        <dbReference type="ARBA" id="ARBA00023242"/>
    </source>
</evidence>
<gene>
    <name evidence="12" type="ORF">PNOK_0140100</name>
</gene>
<keyword evidence="7" id="KW-0949">S-adenosyl-L-methionine</keyword>
<dbReference type="PANTHER" id="PTHR12636:SF5">
    <property type="entry name" value="RIBOSOMAL RNA SMALL SUBUNIT METHYLTRANSFERASE NEP1"/>
    <property type="match status" value="1"/>
</dbReference>
<evidence type="ECO:0000256" key="1">
    <source>
        <dbReference type="ARBA" id="ARBA00004604"/>
    </source>
</evidence>
<keyword evidence="5" id="KW-0489">Methyltransferase</keyword>
<proteinExistence type="inferred from homology"/>